<dbReference type="InterPro" id="IPR028431">
    <property type="entry name" value="NADP_DH_HndA-like"/>
</dbReference>
<proteinExistence type="predicted"/>
<dbReference type="EMBL" id="PXYW01000003">
    <property type="protein sequence ID" value="PSR35216.1"/>
    <property type="molecule type" value="Genomic_DNA"/>
</dbReference>
<accession>A0A2T2XL39</accession>
<protein>
    <recommendedName>
        <fullName evidence="6">NAD(P)H-dependent oxidoreductase subunit E</fullName>
    </recommendedName>
</protein>
<dbReference type="GO" id="GO:0046872">
    <property type="term" value="F:metal ion binding"/>
    <property type="evidence" value="ECO:0007669"/>
    <property type="project" value="UniProtKB-KW"/>
</dbReference>
<dbReference type="Gene3D" id="1.10.10.1590">
    <property type="entry name" value="NADH-quinone oxidoreductase subunit E"/>
    <property type="match status" value="1"/>
</dbReference>
<evidence type="ECO:0000256" key="3">
    <source>
        <dbReference type="ARBA" id="ARBA00023014"/>
    </source>
</evidence>
<name>A0A2T2XL39_9FIRM</name>
<evidence type="ECO:0008006" key="6">
    <source>
        <dbReference type="Google" id="ProtNLM"/>
    </source>
</evidence>
<keyword evidence="3" id="KW-0411">Iron-sulfur</keyword>
<evidence type="ECO:0000313" key="4">
    <source>
        <dbReference type="EMBL" id="PSR35216.1"/>
    </source>
</evidence>
<dbReference type="SUPFAM" id="SSF52833">
    <property type="entry name" value="Thioredoxin-like"/>
    <property type="match status" value="1"/>
</dbReference>
<keyword evidence="1" id="KW-0479">Metal-binding</keyword>
<organism evidence="4 5">
    <name type="scientific">Sulfobacillus benefaciens</name>
    <dbReference type="NCBI Taxonomy" id="453960"/>
    <lineage>
        <taxon>Bacteria</taxon>
        <taxon>Bacillati</taxon>
        <taxon>Bacillota</taxon>
        <taxon>Clostridia</taxon>
        <taxon>Eubacteriales</taxon>
        <taxon>Clostridiales Family XVII. Incertae Sedis</taxon>
        <taxon>Sulfobacillus</taxon>
    </lineage>
</organism>
<gene>
    <name evidence="4" type="ORF">C7B46_02055</name>
</gene>
<dbReference type="PANTHER" id="PTHR43342:SF1">
    <property type="entry name" value="BIFURCATING [FEFE] HYDROGENASE GAMMA SUBUNIT"/>
    <property type="match status" value="1"/>
</dbReference>
<comment type="caution">
    <text evidence="4">The sequence shown here is derived from an EMBL/GenBank/DDBJ whole genome shotgun (WGS) entry which is preliminary data.</text>
</comment>
<dbReference type="Gene3D" id="3.40.30.10">
    <property type="entry name" value="Glutaredoxin"/>
    <property type="match status" value="1"/>
</dbReference>
<reference evidence="4 5" key="1">
    <citation type="journal article" date="2014" name="BMC Genomics">
        <title>Comparison of environmental and isolate Sulfobacillus genomes reveals diverse carbon, sulfur, nitrogen, and hydrogen metabolisms.</title>
        <authorList>
            <person name="Justice N.B."/>
            <person name="Norman A."/>
            <person name="Brown C.T."/>
            <person name="Singh A."/>
            <person name="Thomas B.C."/>
            <person name="Banfield J.F."/>
        </authorList>
    </citation>
    <scope>NUCLEOTIDE SEQUENCE [LARGE SCALE GENOMIC DNA]</scope>
    <source>
        <strain evidence="4">AMDSBA4</strain>
    </source>
</reference>
<dbReference type="PANTHER" id="PTHR43342">
    <property type="entry name" value="NADH-QUINONE OXIDOREDUCTASE, E SUBUNIT"/>
    <property type="match status" value="1"/>
</dbReference>
<dbReference type="GO" id="GO:0051536">
    <property type="term" value="F:iron-sulfur cluster binding"/>
    <property type="evidence" value="ECO:0007669"/>
    <property type="project" value="UniProtKB-KW"/>
</dbReference>
<evidence type="ECO:0000313" key="5">
    <source>
        <dbReference type="Proteomes" id="UP000242972"/>
    </source>
</evidence>
<sequence length="148" mass="15929">MATNTGKPLLEEVAAVIGDLPKDRSQLLPTLWRLAEHFDYLSSSLLDAVSEVMHIPYADIYGVASFYALLPWDPGQSITVHVCTDVMCSLKNSPELSAPLQGYADIIVKESPCLGQCDHAPAALVGTRVVRNATGENLATVIGEIRHG</sequence>
<dbReference type="Pfam" id="PF01257">
    <property type="entry name" value="2Fe-2S_thioredx"/>
    <property type="match status" value="1"/>
</dbReference>
<evidence type="ECO:0000256" key="2">
    <source>
        <dbReference type="ARBA" id="ARBA00023004"/>
    </source>
</evidence>
<dbReference type="AlphaFoldDB" id="A0A2T2XL39"/>
<evidence type="ECO:0000256" key="1">
    <source>
        <dbReference type="ARBA" id="ARBA00022723"/>
    </source>
</evidence>
<dbReference type="Proteomes" id="UP000242972">
    <property type="component" value="Unassembled WGS sequence"/>
</dbReference>
<keyword evidence="2" id="KW-0408">Iron</keyword>
<dbReference type="InterPro" id="IPR036249">
    <property type="entry name" value="Thioredoxin-like_sf"/>
</dbReference>
<dbReference type="InterPro" id="IPR041921">
    <property type="entry name" value="NuoE_N"/>
</dbReference>